<proteinExistence type="predicted"/>
<name>A0ABV8TEB7_9ACTN</name>
<evidence type="ECO:0000313" key="3">
    <source>
        <dbReference type="Proteomes" id="UP001595824"/>
    </source>
</evidence>
<gene>
    <name evidence="2" type="ORF">ACFPC0_13900</name>
</gene>
<feature type="compositionally biased region" description="Polar residues" evidence="1">
    <location>
        <begin position="89"/>
        <end position="103"/>
    </location>
</feature>
<dbReference type="EMBL" id="JBHSDP010000014">
    <property type="protein sequence ID" value="MFC4328895.1"/>
    <property type="molecule type" value="Genomic_DNA"/>
</dbReference>
<dbReference type="Proteomes" id="UP001595824">
    <property type="component" value="Unassembled WGS sequence"/>
</dbReference>
<protein>
    <submittedName>
        <fullName evidence="2">Uncharacterized protein</fullName>
    </submittedName>
</protein>
<evidence type="ECO:0000256" key="1">
    <source>
        <dbReference type="SAM" id="MobiDB-lite"/>
    </source>
</evidence>
<organism evidence="2 3">
    <name type="scientific">Streptomyces andamanensis</name>
    <dbReference type="NCBI Taxonomy" id="1565035"/>
    <lineage>
        <taxon>Bacteria</taxon>
        <taxon>Bacillati</taxon>
        <taxon>Actinomycetota</taxon>
        <taxon>Actinomycetes</taxon>
        <taxon>Kitasatosporales</taxon>
        <taxon>Streptomycetaceae</taxon>
        <taxon>Streptomyces</taxon>
    </lineage>
</organism>
<reference evidence="3" key="1">
    <citation type="journal article" date="2019" name="Int. J. Syst. Evol. Microbiol.">
        <title>The Global Catalogue of Microorganisms (GCM) 10K type strain sequencing project: providing services to taxonomists for standard genome sequencing and annotation.</title>
        <authorList>
            <consortium name="The Broad Institute Genomics Platform"/>
            <consortium name="The Broad Institute Genome Sequencing Center for Infectious Disease"/>
            <person name="Wu L."/>
            <person name="Ma J."/>
        </authorList>
    </citation>
    <scope>NUCLEOTIDE SEQUENCE [LARGE SCALE GENOMIC DNA]</scope>
    <source>
        <strain evidence="3">PCU 347</strain>
    </source>
</reference>
<keyword evidence="3" id="KW-1185">Reference proteome</keyword>
<feature type="region of interest" description="Disordered" evidence="1">
    <location>
        <begin position="1"/>
        <end position="39"/>
    </location>
</feature>
<accession>A0ABV8TEB7</accession>
<comment type="caution">
    <text evidence="2">The sequence shown here is derived from an EMBL/GenBank/DDBJ whole genome shotgun (WGS) entry which is preliminary data.</text>
</comment>
<evidence type="ECO:0000313" key="2">
    <source>
        <dbReference type="EMBL" id="MFC4328895.1"/>
    </source>
</evidence>
<feature type="compositionally biased region" description="Low complexity" evidence="1">
    <location>
        <begin position="21"/>
        <end position="33"/>
    </location>
</feature>
<sequence length="103" mass="11185">MTAWLSVVPRPHIGSSRRRSPVSSRAGSSEASAVTFSRSRVKSSLVLPAYFWMVSRSLSNRSRGCLATGRSRSPSTAKRAYSDDRFDSSRMSVPDSSAALNVT</sequence>
<dbReference type="RefSeq" id="WP_381739237.1">
    <property type="nucleotide sequence ID" value="NZ_JBHSDP010000014.1"/>
</dbReference>
<feature type="region of interest" description="Disordered" evidence="1">
    <location>
        <begin position="61"/>
        <end position="103"/>
    </location>
</feature>